<feature type="domain" description="Histidine kinase/HSP90-like ATPase" evidence="1">
    <location>
        <begin position="761"/>
        <end position="877"/>
    </location>
</feature>
<name>A0A844CUT3_9RHOB</name>
<keyword evidence="4" id="KW-1185">Reference proteome</keyword>
<dbReference type="RefSeq" id="WP_154149815.1">
    <property type="nucleotide sequence ID" value="NZ_SZWE01000001.1"/>
</dbReference>
<dbReference type="InterPro" id="IPR036890">
    <property type="entry name" value="HATPase_C_sf"/>
</dbReference>
<reference evidence="3 4" key="1">
    <citation type="submission" date="2019-05" db="EMBL/GenBank/DDBJ databases">
        <title>Roseovarius bejariae sp. nov., a moderately halophylic bacterium isolated from a saline soil in Rambla Salada (Murcia).</title>
        <authorList>
            <person name="Castro D.J."/>
            <person name="Gomez-Altuve A."/>
            <person name="Reina J.C."/>
            <person name="Rodriguez M."/>
            <person name="Sampedro I."/>
            <person name="Llamas I."/>
            <person name="Martinez-Checa F."/>
        </authorList>
    </citation>
    <scope>NUCLEOTIDE SEQUENCE [LARGE SCALE GENOMIC DNA]</scope>
    <source>
        <strain evidence="3 4">A21</strain>
    </source>
</reference>
<evidence type="ECO:0000259" key="1">
    <source>
        <dbReference type="Pfam" id="PF02518"/>
    </source>
</evidence>
<dbReference type="InterPro" id="IPR003594">
    <property type="entry name" value="HATPase_dom"/>
</dbReference>
<dbReference type="NCBIfam" id="NF038324">
    <property type="entry name" value="DrmB_fam"/>
    <property type="match status" value="1"/>
</dbReference>
<dbReference type="AlphaFoldDB" id="A0A844CUT3"/>
<evidence type="ECO:0000313" key="3">
    <source>
        <dbReference type="EMBL" id="MRU14946.1"/>
    </source>
</evidence>
<dbReference type="Gene3D" id="3.30.565.10">
    <property type="entry name" value="Histidine kinase-like ATPase, C-terminal domain"/>
    <property type="match status" value="1"/>
</dbReference>
<protein>
    <submittedName>
        <fullName evidence="3">DUF1998 domain-containing protein</fullName>
    </submittedName>
</protein>
<gene>
    <name evidence="3" type="ORF">FDP25_05835</name>
</gene>
<proteinExistence type="predicted"/>
<dbReference type="Pfam" id="PF02518">
    <property type="entry name" value="HATPase_c"/>
    <property type="match status" value="1"/>
</dbReference>
<organism evidence="3 4">
    <name type="scientific">Roseovarius bejariae</name>
    <dbReference type="NCBI Taxonomy" id="2576383"/>
    <lineage>
        <taxon>Bacteria</taxon>
        <taxon>Pseudomonadati</taxon>
        <taxon>Pseudomonadota</taxon>
        <taxon>Alphaproteobacteria</taxon>
        <taxon>Rhodobacterales</taxon>
        <taxon>Roseobacteraceae</taxon>
        <taxon>Roseovarius</taxon>
    </lineage>
</organism>
<evidence type="ECO:0000259" key="2">
    <source>
        <dbReference type="Pfam" id="PF09369"/>
    </source>
</evidence>
<feature type="domain" description="MrfA-like Zn-binding" evidence="2">
    <location>
        <begin position="460"/>
        <end position="557"/>
    </location>
</feature>
<evidence type="ECO:0000313" key="4">
    <source>
        <dbReference type="Proteomes" id="UP000564704"/>
    </source>
</evidence>
<dbReference type="Proteomes" id="UP000564704">
    <property type="component" value="Unassembled WGS sequence"/>
</dbReference>
<dbReference type="InterPro" id="IPR047721">
    <property type="entry name" value="DrmB"/>
</dbReference>
<dbReference type="OrthoDB" id="9134227at2"/>
<dbReference type="SUPFAM" id="SSF55874">
    <property type="entry name" value="ATPase domain of HSP90 chaperone/DNA topoisomerase II/histidine kinase"/>
    <property type="match status" value="1"/>
</dbReference>
<accession>A0A844CUT3</accession>
<dbReference type="Pfam" id="PF09369">
    <property type="entry name" value="MZB"/>
    <property type="match status" value="1"/>
</dbReference>
<dbReference type="InterPro" id="IPR018973">
    <property type="entry name" value="MZB"/>
</dbReference>
<dbReference type="EMBL" id="SZWE01000001">
    <property type="protein sequence ID" value="MRU14946.1"/>
    <property type="molecule type" value="Genomic_DNA"/>
</dbReference>
<comment type="caution">
    <text evidence="3">The sequence shown here is derived from an EMBL/GenBank/DDBJ whole genome shotgun (WGS) entry which is preliminary data.</text>
</comment>
<sequence length="950" mass="103600">MKEVGTIRRSQIIGPFGPGSIVDFRLPSGALLSGVMQGLEAWDGYSGPNKGLNDPNLIREPRLEAKLGIKGFRPPLIGQYTFQNEKRDRVLPVRRFPDWQSCPDCHVIQKSGMWAPSRGGDSLHCGHCAGRPAVVPVRFVSICEHGHLNDFPWDKWINHKHDCKQPLLQLITVGAGINGLRLKCKGCSETRSIAEAFSPNGIPGHACRGGRPWLGDYETGCKAPARMTQRGASNIYFSVVESAITLPDWRAHFYDRLGANLSTMESIDHDHNLLLAIIQNLVLPSWDGSECADEICDLYLKAKNKDADDATADLKMAEFQMLTKDTRGIEFGKKDLLNAAQEIPETLRGLVSFISSVERLREVRALTGFTRLKASVAGKPEPLPLSKSSKDWLPGIEVNGEGIFVALDQSAIQSWETSPAVETHVGHLQSQWMEAKLAAGENPTSLPEGLSARYILIHTLAHALIAELSLESGYSSTSLRERLYVGSDMAGLLIYTSTSDADGTMGGLSRQAAPSRFEHSFLRAVSSQELCSADPLCSGGLASDGASGNHAACHSCVFLPETSCESFNSFLDRTLLCASDFAFFRNLSEANPRKETVPLSAKSSTVSIPTQANRAGAARELQVPAFKDELGIIEFGNTLRSDGPIKLDFSSIGFATPSGMLLLSRHIRSAVDRGIVTGHIGTEPNDYAANVGFFKHCGIEVPRRQASGGENYLPLQAVDLGKWRSDAKKSSLSFGELANQRVGRMARLIARDTRGNLFDLMKYCLREIVRNALEHGDGDTMWITGQYWPARDTVELSIFDNGIGILRSLQRNEKFSNIGDDLKALRLAVLPSTSGVHKQESSNAAGPETTDDTWNNSGFGLYVTSQLARRKGHFVIGSGSKFLRIGSHRYEKGDFSLSGTYVSMNFSVAELQRAAAEVGTIVKKGESIAQRYVSKDADAFASAASKEIFQ</sequence>